<keyword evidence="4 7" id="KW-0799">Topoisomerase</keyword>
<dbReference type="Pfam" id="PF00204">
    <property type="entry name" value="DNA_gyraseB"/>
    <property type="match status" value="1"/>
</dbReference>
<dbReference type="Gene3D" id="3.30.230.10">
    <property type="match status" value="1"/>
</dbReference>
<keyword evidence="7" id="KW-0547">Nucleotide-binding</keyword>
<dbReference type="STRING" id="4555.K4A089"/>
<dbReference type="InterPro" id="IPR036890">
    <property type="entry name" value="HATPase_C_sf"/>
</dbReference>
<sequence>TTPPRPETARGILLLPQDSIGSVEKCSSMTHRVLTYVPGLYKIFDEILTYAADNKQRDPSMDSLRVEVDVDQCCISIYYNGRGVPIELHPEEGLYVPEMIFGHLSNYEEITGVKLANLFSTEFIIETVDSRLEKKYKQAFSENLGKKNWTRITFKPDLAKFHMTHLDDDAMALIRKRVVDVAGFLGVTVQVVFNGQRFQRLKNFPDYVLCYISSASIDREERLPKICQRVNDQLEVCVTRSEGTFQQVSFVNKFATNEGGTHVDYVSNQIAACIAKFCSRHFKVEECEVKKHLWVFVNAFMENPTFNSPTRDALTSPQESFGSSCELSDHFVKSSM</sequence>
<evidence type="ECO:0000256" key="3">
    <source>
        <dbReference type="ARBA" id="ARBA00011738"/>
    </source>
</evidence>
<organism evidence="9 10">
    <name type="scientific">Setaria italica</name>
    <name type="common">Foxtail millet</name>
    <name type="synonym">Panicum italicum</name>
    <dbReference type="NCBI Taxonomy" id="4555"/>
    <lineage>
        <taxon>Eukaryota</taxon>
        <taxon>Viridiplantae</taxon>
        <taxon>Streptophyta</taxon>
        <taxon>Embryophyta</taxon>
        <taxon>Tracheophyta</taxon>
        <taxon>Spermatophyta</taxon>
        <taxon>Magnoliopsida</taxon>
        <taxon>Liliopsida</taxon>
        <taxon>Poales</taxon>
        <taxon>Poaceae</taxon>
        <taxon>PACMAD clade</taxon>
        <taxon>Panicoideae</taxon>
        <taxon>Panicodae</taxon>
        <taxon>Paniceae</taxon>
        <taxon>Cenchrinae</taxon>
        <taxon>Setaria</taxon>
    </lineage>
</organism>
<evidence type="ECO:0000256" key="1">
    <source>
        <dbReference type="ARBA" id="ARBA00000185"/>
    </source>
</evidence>
<dbReference type="InterPro" id="IPR014721">
    <property type="entry name" value="Ribsml_uS5_D2-typ_fold_subgr"/>
</dbReference>
<keyword evidence="5 7" id="KW-0238">DNA-binding</keyword>
<keyword evidence="10" id="KW-1185">Reference proteome</keyword>
<comment type="function">
    <text evidence="7">Control of topological states of DNA by transient breakage and subsequent rejoining of DNA strands. Topoisomerase II makes double-strand breaks.</text>
</comment>
<dbReference type="eggNOG" id="KOG0355">
    <property type="taxonomic scope" value="Eukaryota"/>
</dbReference>
<dbReference type="InterPro" id="IPR050634">
    <property type="entry name" value="DNA_Topoisomerase_II"/>
</dbReference>
<evidence type="ECO:0000313" key="9">
    <source>
        <dbReference type="EnsemblPlants" id="KQL26467"/>
    </source>
</evidence>
<dbReference type="InParanoid" id="K4A089"/>
<evidence type="ECO:0000256" key="4">
    <source>
        <dbReference type="ARBA" id="ARBA00023029"/>
    </source>
</evidence>
<dbReference type="CDD" id="cd03481">
    <property type="entry name" value="TopoIIA_Trans_ScTopoIIA"/>
    <property type="match status" value="1"/>
</dbReference>
<comment type="similarity">
    <text evidence="7">Belongs to the type II topoisomerase family.</text>
</comment>
<dbReference type="InterPro" id="IPR020568">
    <property type="entry name" value="Ribosomal_Su5_D2-typ_SF"/>
</dbReference>
<comment type="subunit">
    <text evidence="3 7">Homodimer.</text>
</comment>
<dbReference type="OMA" id="DQWEVCV"/>
<comment type="cofactor">
    <cofactor evidence="2">
        <name>Mg(2+)</name>
        <dbReference type="ChEBI" id="CHEBI:18420"/>
    </cofactor>
</comment>
<dbReference type="EC" id="5.6.2.2" evidence="7"/>
<dbReference type="PRINTS" id="PR00418">
    <property type="entry name" value="TPI2FAMILY"/>
</dbReference>
<evidence type="ECO:0000256" key="7">
    <source>
        <dbReference type="RuleBase" id="RU362094"/>
    </source>
</evidence>
<evidence type="ECO:0000256" key="2">
    <source>
        <dbReference type="ARBA" id="ARBA00001946"/>
    </source>
</evidence>
<dbReference type="InterPro" id="IPR001241">
    <property type="entry name" value="Topo_IIA"/>
</dbReference>
<name>K4A089_SETIT</name>
<evidence type="ECO:0000313" key="10">
    <source>
        <dbReference type="Proteomes" id="UP000004995"/>
    </source>
</evidence>
<dbReference type="PANTHER" id="PTHR10169:SF38">
    <property type="entry name" value="DNA TOPOISOMERASE 2"/>
    <property type="match status" value="1"/>
</dbReference>
<dbReference type="GO" id="GO:0003918">
    <property type="term" value="F:DNA topoisomerase type II (double strand cut, ATP-hydrolyzing) activity"/>
    <property type="evidence" value="ECO:0007669"/>
    <property type="project" value="UniProtKB-UniRule"/>
</dbReference>
<dbReference type="GO" id="GO:0003677">
    <property type="term" value="F:DNA binding"/>
    <property type="evidence" value="ECO:0007669"/>
    <property type="project" value="UniProtKB-UniRule"/>
</dbReference>
<dbReference type="GO" id="GO:0006265">
    <property type="term" value="P:DNA topological change"/>
    <property type="evidence" value="ECO:0007669"/>
    <property type="project" value="UniProtKB-UniRule"/>
</dbReference>
<dbReference type="Gramene" id="KQL26467">
    <property type="protein sequence ID" value="KQL26467"/>
    <property type="gene ID" value="SETIT_032277mg"/>
</dbReference>
<reference evidence="10" key="1">
    <citation type="journal article" date="2012" name="Nat. Biotechnol.">
        <title>Reference genome sequence of the model plant Setaria.</title>
        <authorList>
            <person name="Bennetzen J.L."/>
            <person name="Schmutz J."/>
            <person name="Wang H."/>
            <person name="Percifield R."/>
            <person name="Hawkins J."/>
            <person name="Pontaroli A.C."/>
            <person name="Estep M."/>
            <person name="Feng L."/>
            <person name="Vaughn J.N."/>
            <person name="Grimwood J."/>
            <person name="Jenkins J."/>
            <person name="Barry K."/>
            <person name="Lindquist E."/>
            <person name="Hellsten U."/>
            <person name="Deshpande S."/>
            <person name="Wang X."/>
            <person name="Wu X."/>
            <person name="Mitros T."/>
            <person name="Triplett J."/>
            <person name="Yang X."/>
            <person name="Ye C.Y."/>
            <person name="Mauro-Herrera M."/>
            <person name="Wang L."/>
            <person name="Li P."/>
            <person name="Sharma M."/>
            <person name="Sharma R."/>
            <person name="Ronald P.C."/>
            <person name="Panaud O."/>
            <person name="Kellogg E.A."/>
            <person name="Brutnell T.P."/>
            <person name="Doust A.N."/>
            <person name="Tuskan G.A."/>
            <person name="Rokhsar D."/>
            <person name="Devos K.M."/>
        </authorList>
    </citation>
    <scope>NUCLEOTIDE SEQUENCE [LARGE SCALE GENOMIC DNA]</scope>
    <source>
        <strain evidence="10">cv. Yugu1</strain>
    </source>
</reference>
<dbReference type="SUPFAM" id="SSF55874">
    <property type="entry name" value="ATPase domain of HSP90 chaperone/DNA topoisomerase II/histidine kinase"/>
    <property type="match status" value="1"/>
</dbReference>
<keyword evidence="6 7" id="KW-0413">Isomerase</keyword>
<keyword evidence="7" id="KW-0067">ATP-binding</keyword>
<dbReference type="Proteomes" id="UP000004995">
    <property type="component" value="Unassembled WGS sequence"/>
</dbReference>
<proteinExistence type="inferred from homology"/>
<dbReference type="Gene3D" id="3.30.565.10">
    <property type="entry name" value="Histidine kinase-like ATPase, C-terminal domain"/>
    <property type="match status" value="1"/>
</dbReference>
<dbReference type="HOGENOM" id="CLU_001935_0_2_1"/>
<dbReference type="GO" id="GO:0005524">
    <property type="term" value="F:ATP binding"/>
    <property type="evidence" value="ECO:0007669"/>
    <property type="project" value="UniProtKB-UniRule"/>
</dbReference>
<feature type="domain" description="DNA topoisomerase type IIA subunit B" evidence="8">
    <location>
        <begin position="231"/>
        <end position="331"/>
    </location>
</feature>
<dbReference type="PANTHER" id="PTHR10169">
    <property type="entry name" value="DNA TOPOISOMERASE/GYRASE"/>
    <property type="match status" value="1"/>
</dbReference>
<dbReference type="SMART" id="SM00433">
    <property type="entry name" value="TOP2c"/>
    <property type="match status" value="1"/>
</dbReference>
<dbReference type="EnsemblPlants" id="KQL26467">
    <property type="protein sequence ID" value="KQL26467"/>
    <property type="gene ID" value="SETIT_032277mg"/>
</dbReference>
<dbReference type="AlphaFoldDB" id="K4A089"/>
<comment type="catalytic activity">
    <reaction evidence="1 7">
        <text>ATP-dependent breakage, passage and rejoining of double-stranded DNA.</text>
        <dbReference type="EC" id="5.6.2.2"/>
    </reaction>
</comment>
<accession>K4A089</accession>
<dbReference type="EMBL" id="AGNK02001320">
    <property type="status" value="NOT_ANNOTATED_CDS"/>
    <property type="molecule type" value="Genomic_DNA"/>
</dbReference>
<protein>
    <recommendedName>
        <fullName evidence="7">DNA topoisomerase 2</fullName>
        <ecNumber evidence="7">5.6.2.2</ecNumber>
    </recommendedName>
</protein>
<evidence type="ECO:0000259" key="8">
    <source>
        <dbReference type="Pfam" id="PF00204"/>
    </source>
</evidence>
<evidence type="ECO:0000256" key="6">
    <source>
        <dbReference type="ARBA" id="ARBA00023235"/>
    </source>
</evidence>
<dbReference type="InterPro" id="IPR013506">
    <property type="entry name" value="Topo_IIA_bsu_dom2"/>
</dbReference>
<evidence type="ECO:0000256" key="5">
    <source>
        <dbReference type="ARBA" id="ARBA00023125"/>
    </source>
</evidence>
<reference evidence="9" key="2">
    <citation type="submission" date="2018-08" db="UniProtKB">
        <authorList>
            <consortium name="EnsemblPlants"/>
        </authorList>
    </citation>
    <scope>IDENTIFICATION</scope>
    <source>
        <strain evidence="9">Yugu1</strain>
    </source>
</reference>
<dbReference type="SUPFAM" id="SSF54211">
    <property type="entry name" value="Ribosomal protein S5 domain 2-like"/>
    <property type="match status" value="1"/>
</dbReference>